<keyword evidence="4 13" id="KW-0597">Phosphoprotein</keyword>
<dbReference type="FunFam" id="3.30.565.10:FF:000010">
    <property type="entry name" value="Sensor histidine kinase RcsC"/>
    <property type="match status" value="1"/>
</dbReference>
<organism evidence="18 19">
    <name type="scientific">Desulfonema ishimotonii</name>
    <dbReference type="NCBI Taxonomy" id="45657"/>
    <lineage>
        <taxon>Bacteria</taxon>
        <taxon>Pseudomonadati</taxon>
        <taxon>Thermodesulfobacteriota</taxon>
        <taxon>Desulfobacteria</taxon>
        <taxon>Desulfobacterales</taxon>
        <taxon>Desulfococcaceae</taxon>
        <taxon>Desulfonema</taxon>
    </lineage>
</organism>
<dbReference type="CDD" id="cd00082">
    <property type="entry name" value="HisKA"/>
    <property type="match status" value="1"/>
</dbReference>
<dbReference type="SMART" id="SM00448">
    <property type="entry name" value="REC"/>
    <property type="match status" value="1"/>
</dbReference>
<dbReference type="Gene3D" id="3.30.450.40">
    <property type="match status" value="1"/>
</dbReference>
<dbReference type="Pfam" id="PF00072">
    <property type="entry name" value="Response_reg"/>
    <property type="match status" value="1"/>
</dbReference>
<dbReference type="EMBL" id="BEXT01000001">
    <property type="protein sequence ID" value="GBC61039.1"/>
    <property type="molecule type" value="Genomic_DNA"/>
</dbReference>
<keyword evidence="9" id="KW-0902">Two-component regulatory system</keyword>
<dbReference type="Gene3D" id="1.10.287.130">
    <property type="match status" value="1"/>
</dbReference>
<dbReference type="Proteomes" id="UP000288096">
    <property type="component" value="Unassembled WGS sequence"/>
</dbReference>
<protein>
    <recommendedName>
        <fullName evidence="3">histidine kinase</fullName>
        <ecNumber evidence="3">2.7.13.3</ecNumber>
    </recommendedName>
</protein>
<evidence type="ECO:0000313" key="19">
    <source>
        <dbReference type="Proteomes" id="UP000288096"/>
    </source>
</evidence>
<dbReference type="InterPro" id="IPR003594">
    <property type="entry name" value="HATPase_dom"/>
</dbReference>
<keyword evidence="5" id="KW-0808">Transferase</keyword>
<evidence type="ECO:0000256" key="12">
    <source>
        <dbReference type="PROSITE-ProRule" id="PRU00110"/>
    </source>
</evidence>
<dbReference type="Pfam" id="PF02518">
    <property type="entry name" value="HATPase_c"/>
    <property type="match status" value="1"/>
</dbReference>
<dbReference type="InterPro" id="IPR003661">
    <property type="entry name" value="HisK_dim/P_dom"/>
</dbReference>
<dbReference type="PANTHER" id="PTHR45339">
    <property type="entry name" value="HYBRID SIGNAL TRANSDUCTION HISTIDINE KINASE J"/>
    <property type="match status" value="1"/>
</dbReference>
<evidence type="ECO:0000256" key="9">
    <source>
        <dbReference type="ARBA" id="ARBA00023012"/>
    </source>
</evidence>
<evidence type="ECO:0000256" key="7">
    <source>
        <dbReference type="ARBA" id="ARBA00022777"/>
    </source>
</evidence>
<name>A0A401FVQ7_9BACT</name>
<dbReference type="SUPFAM" id="SSF52172">
    <property type="entry name" value="CheY-like"/>
    <property type="match status" value="1"/>
</dbReference>
<evidence type="ECO:0000256" key="11">
    <source>
        <dbReference type="ARBA" id="ARBA00023306"/>
    </source>
</evidence>
<evidence type="ECO:0000256" key="6">
    <source>
        <dbReference type="ARBA" id="ARBA00022741"/>
    </source>
</evidence>
<dbReference type="Gene3D" id="3.40.50.2300">
    <property type="match status" value="1"/>
</dbReference>
<dbReference type="SMART" id="SM00387">
    <property type="entry name" value="HATPase_c"/>
    <property type="match status" value="1"/>
</dbReference>
<dbReference type="AlphaFoldDB" id="A0A401FVQ7"/>
<reference evidence="19" key="1">
    <citation type="submission" date="2017-11" db="EMBL/GenBank/DDBJ databases">
        <authorList>
            <person name="Watanabe M."/>
            <person name="Kojima H."/>
        </authorList>
    </citation>
    <scope>NUCLEOTIDE SEQUENCE [LARGE SCALE GENOMIC DNA]</scope>
    <source>
        <strain evidence="19">Tokyo 01</strain>
    </source>
</reference>
<feature type="modified residue" description="Phosphohistidine" evidence="12">
    <location>
        <position position="703"/>
    </location>
</feature>
<evidence type="ECO:0000259" key="17">
    <source>
        <dbReference type="PROSITE" id="PS50894"/>
    </source>
</evidence>
<keyword evidence="19" id="KW-1185">Reference proteome</keyword>
<evidence type="ECO:0000259" key="15">
    <source>
        <dbReference type="PROSITE" id="PS50109"/>
    </source>
</evidence>
<dbReference type="PROSITE" id="PS50894">
    <property type="entry name" value="HPT"/>
    <property type="match status" value="1"/>
</dbReference>
<keyword evidence="14" id="KW-0175">Coiled coil</keyword>
<dbReference type="Pfam" id="PF00512">
    <property type="entry name" value="HisKA"/>
    <property type="match status" value="1"/>
</dbReference>
<feature type="modified residue" description="4-aspartylphosphate" evidence="13">
    <location>
        <position position="557"/>
    </location>
</feature>
<dbReference type="GO" id="GO:0005886">
    <property type="term" value="C:plasma membrane"/>
    <property type="evidence" value="ECO:0007669"/>
    <property type="project" value="UniProtKB-SubCell"/>
</dbReference>
<evidence type="ECO:0000256" key="1">
    <source>
        <dbReference type="ARBA" id="ARBA00000085"/>
    </source>
</evidence>
<dbReference type="SMART" id="SM00388">
    <property type="entry name" value="HisKA"/>
    <property type="match status" value="1"/>
</dbReference>
<keyword evidence="8" id="KW-0067">ATP-binding</keyword>
<dbReference type="InterPro" id="IPR003018">
    <property type="entry name" value="GAF"/>
</dbReference>
<evidence type="ECO:0000256" key="10">
    <source>
        <dbReference type="ARBA" id="ARBA00023136"/>
    </source>
</evidence>
<dbReference type="InterPro" id="IPR036097">
    <property type="entry name" value="HisK_dim/P_sf"/>
</dbReference>
<dbReference type="SUPFAM" id="SSF55874">
    <property type="entry name" value="ATPase domain of HSP90 chaperone/DNA topoisomerase II/histidine kinase"/>
    <property type="match status" value="1"/>
</dbReference>
<dbReference type="SMART" id="SM00065">
    <property type="entry name" value="GAF"/>
    <property type="match status" value="1"/>
</dbReference>
<dbReference type="PRINTS" id="PR00344">
    <property type="entry name" value="BCTRLSENSOR"/>
</dbReference>
<dbReference type="FunFam" id="1.10.287.130:FF:000038">
    <property type="entry name" value="Sensory transduction histidine kinase"/>
    <property type="match status" value="1"/>
</dbReference>
<evidence type="ECO:0000256" key="4">
    <source>
        <dbReference type="ARBA" id="ARBA00022553"/>
    </source>
</evidence>
<dbReference type="CDD" id="cd16922">
    <property type="entry name" value="HATPase_EvgS-ArcB-TorS-like"/>
    <property type="match status" value="1"/>
</dbReference>
<evidence type="ECO:0000256" key="5">
    <source>
        <dbReference type="ARBA" id="ARBA00022679"/>
    </source>
</evidence>
<dbReference type="CDD" id="cd17546">
    <property type="entry name" value="REC_hyHK_CKI1_RcsC-like"/>
    <property type="match status" value="1"/>
</dbReference>
<dbReference type="InterPro" id="IPR001789">
    <property type="entry name" value="Sig_transdc_resp-reg_receiver"/>
</dbReference>
<comment type="catalytic activity">
    <reaction evidence="1">
        <text>ATP + protein L-histidine = ADP + protein N-phospho-L-histidine.</text>
        <dbReference type="EC" id="2.7.13.3"/>
    </reaction>
</comment>
<evidence type="ECO:0000256" key="3">
    <source>
        <dbReference type="ARBA" id="ARBA00012438"/>
    </source>
</evidence>
<dbReference type="SUPFAM" id="SSF47226">
    <property type="entry name" value="Histidine-containing phosphotransfer domain, HPT domain"/>
    <property type="match status" value="1"/>
</dbReference>
<keyword evidence="7" id="KW-0418">Kinase</keyword>
<dbReference type="InterPro" id="IPR005467">
    <property type="entry name" value="His_kinase_dom"/>
</dbReference>
<sequence length="849" mass="94091">MDGQIPYLKKRYAELERLLEEAGKKAAYYQELARKAGTARLRETEMLSQLLEERRQEKEHFRQREKRQRVQNRILGELAVSENLRNGDLRGLLKEICETVGRFLDLQRISVWRFDRKWLSIRCTELYDLRSGWHSGDQSLNVAASPGYFDAAWKQRVIVIHETKDNPLVAGFYEKYLLPLGISSTMDVPLRIGGRVDGLMCYEHVGEPRCWTPDEQGVVCSVSDFVVMAMETAERHRIEAQLKQAKIRAEAANQAKSEFIANMSHELRTPMNAIIGLSHLVLRTRLTDRQQDYLQKISTSARSLLDVINDVLDFSQIEAGKLITESVFFELDEVLDGLYGEISSVAEKKGLEFLIIIDEKIPRTLKGDPSRLRQILSHLVSNALKFTARGHVIIHAAIDPEKQPGPERIRLIFSVEDSGIGIEPHKRIGLFESFTQADGSTTRKYGGTGLGLALCKRLTGMMGGRIWVENAPEKGAIFHFTGEFAYPSAQRPSPVVAFDPSEAIRGMSILLAEDSRINQQIVTEILERAGTVVGIAGTGREAVQMAESAVYDLILMDIQMPEMDGYEATQRIRRSGFQDVPIVAMTALSANVGRQRCLAAGMNDYLSKPVRSAQLIAVLNRWLSPEPERAFSLPVSPPGTDACEALPVLPGIDTVSALRRVSGNSALLVRLLKEFHTDYADAGDIIRAMLTKGDLKQAGRLAHRLVGVAGHMGAEKLQKAAFELELGIRNKRAGAYHLLTDRFEAALSQVMTSVGRLPEMTSADQAAPCQADLPIVAPLLFSLDGLLRQGDAESVECLAALKGISGISEVHNHLKVLEKQIGNYDFEDAQKTLAEMVSILGIDAPGGHP</sequence>
<feature type="domain" description="Response regulatory" evidence="16">
    <location>
        <begin position="508"/>
        <end position="623"/>
    </location>
</feature>
<dbReference type="InterPro" id="IPR029016">
    <property type="entry name" value="GAF-like_dom_sf"/>
</dbReference>
<dbReference type="GO" id="GO:0000155">
    <property type="term" value="F:phosphorelay sensor kinase activity"/>
    <property type="evidence" value="ECO:0007669"/>
    <property type="project" value="InterPro"/>
</dbReference>
<dbReference type="InterPro" id="IPR004358">
    <property type="entry name" value="Sig_transdc_His_kin-like_C"/>
</dbReference>
<dbReference type="SUPFAM" id="SSF55781">
    <property type="entry name" value="GAF domain-like"/>
    <property type="match status" value="1"/>
</dbReference>
<evidence type="ECO:0000259" key="16">
    <source>
        <dbReference type="PROSITE" id="PS50110"/>
    </source>
</evidence>
<comment type="caution">
    <text evidence="18">The sequence shown here is derived from an EMBL/GenBank/DDBJ whole genome shotgun (WGS) entry which is preliminary data.</text>
</comment>
<dbReference type="EC" id="2.7.13.3" evidence="3"/>
<evidence type="ECO:0000256" key="14">
    <source>
        <dbReference type="SAM" id="Coils"/>
    </source>
</evidence>
<comment type="subcellular location">
    <subcellularLocation>
        <location evidence="2">Membrane</location>
    </subcellularLocation>
</comment>
<keyword evidence="10" id="KW-0472">Membrane</keyword>
<dbReference type="OrthoDB" id="5468627at2"/>
<dbReference type="GO" id="GO:0005524">
    <property type="term" value="F:ATP binding"/>
    <property type="evidence" value="ECO:0007669"/>
    <property type="project" value="UniProtKB-KW"/>
</dbReference>
<gene>
    <name evidence="18" type="ORF">DENIS_1999</name>
</gene>
<feature type="domain" description="Histidine kinase" evidence="15">
    <location>
        <begin position="262"/>
        <end position="486"/>
    </location>
</feature>
<evidence type="ECO:0000256" key="13">
    <source>
        <dbReference type="PROSITE-ProRule" id="PRU00169"/>
    </source>
</evidence>
<dbReference type="InterPro" id="IPR008207">
    <property type="entry name" value="Sig_transdc_His_kin_Hpt_dom"/>
</dbReference>
<evidence type="ECO:0000256" key="8">
    <source>
        <dbReference type="ARBA" id="ARBA00022840"/>
    </source>
</evidence>
<dbReference type="PROSITE" id="PS50109">
    <property type="entry name" value="HIS_KIN"/>
    <property type="match status" value="1"/>
</dbReference>
<dbReference type="Gene3D" id="1.20.120.160">
    <property type="entry name" value="HPT domain"/>
    <property type="match status" value="1"/>
</dbReference>
<dbReference type="InterPro" id="IPR011006">
    <property type="entry name" value="CheY-like_superfamily"/>
</dbReference>
<dbReference type="InterPro" id="IPR036890">
    <property type="entry name" value="HATPase_C_sf"/>
</dbReference>
<dbReference type="Gene3D" id="3.30.565.10">
    <property type="entry name" value="Histidine kinase-like ATPase, C-terminal domain"/>
    <property type="match status" value="1"/>
</dbReference>
<dbReference type="SUPFAM" id="SSF47384">
    <property type="entry name" value="Homodimeric domain of signal transducing histidine kinase"/>
    <property type="match status" value="1"/>
</dbReference>
<evidence type="ECO:0000313" key="18">
    <source>
        <dbReference type="EMBL" id="GBC61039.1"/>
    </source>
</evidence>
<dbReference type="RefSeq" id="WP_124328377.1">
    <property type="nucleotide sequence ID" value="NZ_BEXT01000001.1"/>
</dbReference>
<keyword evidence="6" id="KW-0547">Nucleotide-binding</keyword>
<proteinExistence type="predicted"/>
<reference evidence="19" key="2">
    <citation type="submission" date="2019-01" db="EMBL/GenBank/DDBJ databases">
        <title>Genome sequence of Desulfonema ishimotonii strain Tokyo 01.</title>
        <authorList>
            <person name="Fukui M."/>
        </authorList>
    </citation>
    <scope>NUCLEOTIDE SEQUENCE [LARGE SCALE GENOMIC DNA]</scope>
    <source>
        <strain evidence="19">Tokyo 01</strain>
    </source>
</reference>
<feature type="coiled-coil region" evidence="14">
    <location>
        <begin position="228"/>
        <end position="262"/>
    </location>
</feature>
<evidence type="ECO:0000256" key="2">
    <source>
        <dbReference type="ARBA" id="ARBA00004370"/>
    </source>
</evidence>
<dbReference type="PROSITE" id="PS50110">
    <property type="entry name" value="RESPONSE_REGULATORY"/>
    <property type="match status" value="1"/>
</dbReference>
<dbReference type="Pfam" id="PF01627">
    <property type="entry name" value="Hpt"/>
    <property type="match status" value="1"/>
</dbReference>
<accession>A0A401FVQ7</accession>
<dbReference type="Pfam" id="PF01590">
    <property type="entry name" value="GAF"/>
    <property type="match status" value="1"/>
</dbReference>
<keyword evidence="11" id="KW-0131">Cell cycle</keyword>
<dbReference type="PANTHER" id="PTHR45339:SF3">
    <property type="entry name" value="HISTIDINE KINASE"/>
    <property type="match status" value="1"/>
</dbReference>
<dbReference type="InterPro" id="IPR036641">
    <property type="entry name" value="HPT_dom_sf"/>
</dbReference>
<feature type="domain" description="HPt" evidence="17">
    <location>
        <begin position="664"/>
        <end position="764"/>
    </location>
</feature>